<evidence type="ECO:0000256" key="9">
    <source>
        <dbReference type="HAMAP-Rule" id="MF_00195"/>
    </source>
</evidence>
<dbReference type="SUPFAM" id="SSF52540">
    <property type="entry name" value="P-loop containing nucleoside triphosphate hydrolases"/>
    <property type="match status" value="2"/>
</dbReference>
<dbReference type="CDD" id="cd01895">
    <property type="entry name" value="EngA2"/>
    <property type="match status" value="1"/>
</dbReference>
<comment type="function">
    <text evidence="8 9 11">GTPase that plays an essential role in the late steps of ribosome biogenesis.</text>
</comment>
<dbReference type="HAMAP" id="MF_00195">
    <property type="entry name" value="GTPase_Der"/>
    <property type="match status" value="1"/>
</dbReference>
<dbReference type="EMBL" id="AP021858">
    <property type="protein sequence ID" value="BBO23328.1"/>
    <property type="molecule type" value="Genomic_DNA"/>
</dbReference>
<sequence length="449" mass="49811">MVDSLPSVVIVGRPNVGKSTLFNRVVGKRVAVVEDEPGVTRDRLYAEAEWRGKRFHVVDTGGILFGDDDPLIEQIRVQAEVALQEAAVVLFLTEATTSPTADDWELANRLRSSRSPVFVVVNKVDSPQREAFASEYFELGIGEVRSVSALHGSGVADLLDEVAELLPEVPEGIESSEVRIAILGRPNVGKSSLLNAFTGEKRAIVSNLPGTTRDAIDTMIRYADETIRLVDTAGIRRRGKIQGSVEYYMVHRAARALDRSDCAIVVVDAEEGLTDGDKRVAKMSHDEGKALVVVANKWDLIEPELGRPAAPSDAKKHFVKTLRNEMPEIDYAPVLFTSAEESWGLEPILDAALAAIENWNFRISTGRLNRLMQEAVFAKPLTRKGRPVKLYYSTQVSTRPPTFALFFNDADLVHFSYQNYLLNQVRKEYPLVGTPVRLRLRSSHDKKSD</sequence>
<dbReference type="InterPro" id="IPR005225">
    <property type="entry name" value="Small_GTP-bd"/>
</dbReference>
<dbReference type="FunFam" id="3.40.50.300:FF:000040">
    <property type="entry name" value="GTPase Der"/>
    <property type="match status" value="1"/>
</dbReference>
<evidence type="ECO:0000256" key="5">
    <source>
        <dbReference type="ARBA" id="ARBA00022741"/>
    </source>
</evidence>
<keyword evidence="3 9" id="KW-0690">Ribosome biogenesis</keyword>
<evidence type="ECO:0000256" key="10">
    <source>
        <dbReference type="PROSITE-ProRule" id="PRU01049"/>
    </source>
</evidence>
<proteinExistence type="inferred from homology"/>
<evidence type="ECO:0000256" key="7">
    <source>
        <dbReference type="ARBA" id="ARBA00032345"/>
    </source>
</evidence>
<dbReference type="InterPro" id="IPR031166">
    <property type="entry name" value="G_ENGA"/>
</dbReference>
<feature type="binding site" evidence="9">
    <location>
        <begin position="122"/>
        <end position="125"/>
    </location>
    <ligand>
        <name>GTP</name>
        <dbReference type="ChEBI" id="CHEBI:37565"/>
        <label>1</label>
    </ligand>
</feature>
<dbReference type="PANTHER" id="PTHR43834">
    <property type="entry name" value="GTPASE DER"/>
    <property type="match status" value="1"/>
</dbReference>
<dbReference type="GO" id="GO:0042254">
    <property type="term" value="P:ribosome biogenesis"/>
    <property type="evidence" value="ECO:0007669"/>
    <property type="project" value="UniProtKB-KW"/>
</dbReference>
<organism evidence="13 14">
    <name type="scientific">Candidatus Nitrosymbiomonas proteolyticus</name>
    <dbReference type="NCBI Taxonomy" id="2608984"/>
    <lineage>
        <taxon>Bacteria</taxon>
        <taxon>Bacillati</taxon>
        <taxon>Armatimonadota</taxon>
        <taxon>Armatimonadota incertae sedis</taxon>
        <taxon>Candidatus Nitrosymbiomonas</taxon>
    </lineage>
</organism>
<feature type="binding site" evidence="9">
    <location>
        <begin position="231"/>
        <end position="235"/>
    </location>
    <ligand>
        <name>GTP</name>
        <dbReference type="ChEBI" id="CHEBI:37565"/>
        <label>2</label>
    </ligand>
</feature>
<dbReference type="Pfam" id="PF01926">
    <property type="entry name" value="MMR_HSR1"/>
    <property type="match status" value="2"/>
</dbReference>
<dbReference type="PIRSF" id="PIRSF006485">
    <property type="entry name" value="GTP-binding_EngA"/>
    <property type="match status" value="1"/>
</dbReference>
<evidence type="ECO:0000256" key="3">
    <source>
        <dbReference type="ARBA" id="ARBA00022517"/>
    </source>
</evidence>
<dbReference type="InterPro" id="IPR015946">
    <property type="entry name" value="KH_dom-like_a/b"/>
</dbReference>
<dbReference type="Proteomes" id="UP000662873">
    <property type="component" value="Chromosome"/>
</dbReference>
<evidence type="ECO:0000259" key="12">
    <source>
        <dbReference type="PROSITE" id="PS51712"/>
    </source>
</evidence>
<dbReference type="SMART" id="SM00382">
    <property type="entry name" value="AAA"/>
    <property type="match status" value="2"/>
</dbReference>
<keyword evidence="5 9" id="KW-0547">Nucleotide-binding</keyword>
<dbReference type="NCBIfam" id="TIGR00231">
    <property type="entry name" value="small_GTP"/>
    <property type="match status" value="2"/>
</dbReference>
<comment type="similarity">
    <text evidence="1 9 10 11">Belongs to the TRAFAC class TrmE-Era-EngA-EngB-Septin-like GTPase superfamily. EngA (Der) GTPase family.</text>
</comment>
<dbReference type="GO" id="GO:0043022">
    <property type="term" value="F:ribosome binding"/>
    <property type="evidence" value="ECO:0007669"/>
    <property type="project" value="TreeGrafter"/>
</dbReference>
<protein>
    <recommendedName>
        <fullName evidence="2 9">GTPase Der</fullName>
    </recommendedName>
    <alternativeName>
        <fullName evidence="7 9">GTP-binding protein EngA</fullName>
    </alternativeName>
</protein>
<comment type="subunit">
    <text evidence="9">Associates with the 50S ribosomal subunit.</text>
</comment>
<dbReference type="PROSITE" id="PS51712">
    <property type="entry name" value="G_ENGA"/>
    <property type="match status" value="2"/>
</dbReference>
<dbReference type="PANTHER" id="PTHR43834:SF6">
    <property type="entry name" value="GTPASE DER"/>
    <property type="match status" value="1"/>
</dbReference>
<evidence type="ECO:0000256" key="4">
    <source>
        <dbReference type="ARBA" id="ARBA00022737"/>
    </source>
</evidence>
<dbReference type="GO" id="GO:0005525">
    <property type="term" value="F:GTP binding"/>
    <property type="evidence" value="ECO:0007669"/>
    <property type="project" value="UniProtKB-UniRule"/>
</dbReference>
<dbReference type="InterPro" id="IPR016484">
    <property type="entry name" value="GTPase_Der"/>
</dbReference>
<reference evidence="13" key="1">
    <citation type="journal article" name="DNA Res.">
        <title>The physiological potential of anammox bacteria as revealed by their core genome structure.</title>
        <authorList>
            <person name="Okubo T."/>
            <person name="Toyoda A."/>
            <person name="Fukuhara K."/>
            <person name="Uchiyama I."/>
            <person name="Harigaya Y."/>
            <person name="Kuroiwa M."/>
            <person name="Suzuki T."/>
            <person name="Murakami Y."/>
            <person name="Suwa Y."/>
            <person name="Takami H."/>
        </authorList>
    </citation>
    <scope>NUCLEOTIDE SEQUENCE</scope>
    <source>
        <strain evidence="13">317325-2</strain>
    </source>
</reference>
<dbReference type="Gene3D" id="3.30.300.20">
    <property type="match status" value="1"/>
</dbReference>
<keyword evidence="6 9" id="KW-0342">GTP-binding</keyword>
<dbReference type="InterPro" id="IPR032859">
    <property type="entry name" value="KH_dom-like"/>
</dbReference>
<name>A0A809R9K5_9BACT</name>
<feature type="binding site" evidence="9">
    <location>
        <begin position="296"/>
        <end position="299"/>
    </location>
    <ligand>
        <name>GTP</name>
        <dbReference type="ChEBI" id="CHEBI:37565"/>
        <label>2</label>
    </ligand>
</feature>
<evidence type="ECO:0000256" key="1">
    <source>
        <dbReference type="ARBA" id="ARBA00008279"/>
    </source>
</evidence>
<dbReference type="InterPro" id="IPR003593">
    <property type="entry name" value="AAA+_ATPase"/>
</dbReference>
<evidence type="ECO:0000256" key="8">
    <source>
        <dbReference type="ARBA" id="ARBA00053470"/>
    </source>
</evidence>
<dbReference type="NCBIfam" id="TIGR03594">
    <property type="entry name" value="GTPase_EngA"/>
    <property type="match status" value="1"/>
</dbReference>
<feature type="binding site" evidence="9">
    <location>
        <begin position="12"/>
        <end position="19"/>
    </location>
    <ligand>
        <name>GTP</name>
        <dbReference type="ChEBI" id="CHEBI:37565"/>
        <label>1</label>
    </ligand>
</feature>
<dbReference type="FunFam" id="3.40.50.300:FF:000057">
    <property type="entry name" value="GTPase Der"/>
    <property type="match status" value="1"/>
</dbReference>
<dbReference type="Pfam" id="PF14714">
    <property type="entry name" value="KH_dom-like"/>
    <property type="match status" value="1"/>
</dbReference>
<dbReference type="CDD" id="cd01894">
    <property type="entry name" value="EngA1"/>
    <property type="match status" value="1"/>
</dbReference>
<dbReference type="KEGG" id="npy:NPRO_09230"/>
<keyword evidence="4 11" id="KW-0677">Repeat</keyword>
<dbReference type="PRINTS" id="PR00449">
    <property type="entry name" value="RASTRNSFRMNG"/>
</dbReference>
<dbReference type="FunFam" id="3.30.300.20:FF:000004">
    <property type="entry name" value="GTPase Der"/>
    <property type="match status" value="1"/>
</dbReference>
<dbReference type="AlphaFoldDB" id="A0A809R9K5"/>
<evidence type="ECO:0000313" key="13">
    <source>
        <dbReference type="EMBL" id="BBO23328.1"/>
    </source>
</evidence>
<gene>
    <name evidence="9" type="primary">der</name>
    <name evidence="13" type="ORF">NPRO_09230</name>
</gene>
<feature type="domain" description="EngA-type G" evidence="12">
    <location>
        <begin position="6"/>
        <end position="170"/>
    </location>
</feature>
<accession>A0A809R9K5</accession>
<evidence type="ECO:0000256" key="11">
    <source>
        <dbReference type="RuleBase" id="RU004481"/>
    </source>
</evidence>
<feature type="binding site" evidence="9">
    <location>
        <begin position="59"/>
        <end position="63"/>
    </location>
    <ligand>
        <name>GTP</name>
        <dbReference type="ChEBI" id="CHEBI:37565"/>
        <label>1</label>
    </ligand>
</feature>
<evidence type="ECO:0000256" key="2">
    <source>
        <dbReference type="ARBA" id="ARBA00020953"/>
    </source>
</evidence>
<feature type="domain" description="EngA-type G" evidence="12">
    <location>
        <begin position="178"/>
        <end position="360"/>
    </location>
</feature>
<dbReference type="Gene3D" id="3.40.50.300">
    <property type="entry name" value="P-loop containing nucleotide triphosphate hydrolases"/>
    <property type="match status" value="2"/>
</dbReference>
<dbReference type="InterPro" id="IPR006073">
    <property type="entry name" value="GTP-bd"/>
</dbReference>
<feature type="binding site" evidence="9">
    <location>
        <begin position="184"/>
        <end position="191"/>
    </location>
    <ligand>
        <name>GTP</name>
        <dbReference type="ChEBI" id="CHEBI:37565"/>
        <label>2</label>
    </ligand>
</feature>
<evidence type="ECO:0000256" key="6">
    <source>
        <dbReference type="ARBA" id="ARBA00023134"/>
    </source>
</evidence>
<evidence type="ECO:0000313" key="14">
    <source>
        <dbReference type="Proteomes" id="UP000662873"/>
    </source>
</evidence>
<dbReference type="InterPro" id="IPR027417">
    <property type="entry name" value="P-loop_NTPase"/>
</dbReference>